<protein>
    <recommendedName>
        <fullName evidence="2">DUF6697 domain-containing protein</fullName>
    </recommendedName>
</protein>
<proteinExistence type="predicted"/>
<dbReference type="OrthoDB" id="2755864at2759"/>
<feature type="domain" description="DUF6697" evidence="2">
    <location>
        <begin position="317"/>
        <end position="509"/>
    </location>
</feature>
<evidence type="ECO:0000259" key="2">
    <source>
        <dbReference type="Pfam" id="PF20411"/>
    </source>
</evidence>
<dbReference type="InParanoid" id="A0A401GET2"/>
<sequence length="565" mass="63707">MVDVNERVEELHEIVRAQAVELAALRQTMQLSTNTTRSADSGPAVAIAAPAQHWHATGEFEELVALVQQHGHELVALRQTVQQFVDTENPDKDIDEANGPDNASDTPRVVEREHEHTIISPSQINLEELDSKSHDIEFVPGEDALSFPDSTKAVHTQYRDVPEFVQGSSRDLHRTSDADRSDDHAQPGTLNIVKKISPSPIALPLEWLDNPLDLKSEDVKPPRKKPKLIVEVVLPPTRSNRPNASSQATVQARDRKKSLASSKAPQRKENIRREVKQELKVEIGEDILNEDAIADRLHPIGLDPFPVTLDSAIRSVMFSRTFTSKVFGGPILGLRPSVVPKHPKGFKDFLYPTLDMNPHLPREPGHPGLLCRVTRAVGDEGWAAVSKVFVRWGVNRFQYMGDYKLSQSDKPLSPEEFRNMPKKMQNAFASLIAKRSQDKDVRARLHLLRKYRREPTAQELQKALAGKNKFIQDPDDIMAAFESGNLIIALWCMKCIAYDEELQRELAEKYPGFLENRITKTEPKRKGKGKEEAKPSNDRGAHVLRKRKRSQTNLDTTLAKDEEFE</sequence>
<dbReference type="GeneID" id="38777568"/>
<dbReference type="RefSeq" id="XP_027611564.1">
    <property type="nucleotide sequence ID" value="XM_027755763.1"/>
</dbReference>
<organism evidence="3 4">
    <name type="scientific">Sparassis crispa</name>
    <dbReference type="NCBI Taxonomy" id="139825"/>
    <lineage>
        <taxon>Eukaryota</taxon>
        <taxon>Fungi</taxon>
        <taxon>Dikarya</taxon>
        <taxon>Basidiomycota</taxon>
        <taxon>Agaricomycotina</taxon>
        <taxon>Agaricomycetes</taxon>
        <taxon>Polyporales</taxon>
        <taxon>Sparassidaceae</taxon>
        <taxon>Sparassis</taxon>
    </lineage>
</organism>
<feature type="region of interest" description="Disordered" evidence="1">
    <location>
        <begin position="518"/>
        <end position="565"/>
    </location>
</feature>
<dbReference type="AlphaFoldDB" id="A0A401GET2"/>
<feature type="compositionally biased region" description="Basic and acidic residues" evidence="1">
    <location>
        <begin position="518"/>
        <end position="541"/>
    </location>
</feature>
<gene>
    <name evidence="3" type="ORF">SCP_0303690</name>
</gene>
<feature type="region of interest" description="Disordered" evidence="1">
    <location>
        <begin position="159"/>
        <end position="188"/>
    </location>
</feature>
<reference evidence="3 4" key="1">
    <citation type="journal article" date="2018" name="Sci. Rep.">
        <title>Genome sequence of the cauliflower mushroom Sparassis crispa (Hanabiratake) and its association with beneficial usage.</title>
        <authorList>
            <person name="Kiyama R."/>
            <person name="Furutani Y."/>
            <person name="Kawaguchi K."/>
            <person name="Nakanishi T."/>
        </authorList>
    </citation>
    <scope>NUCLEOTIDE SEQUENCE [LARGE SCALE GENOMIC DNA]</scope>
</reference>
<feature type="region of interest" description="Disordered" evidence="1">
    <location>
        <begin position="234"/>
        <end position="269"/>
    </location>
</feature>
<evidence type="ECO:0000313" key="4">
    <source>
        <dbReference type="Proteomes" id="UP000287166"/>
    </source>
</evidence>
<feature type="compositionally biased region" description="Basic and acidic residues" evidence="1">
    <location>
        <begin position="170"/>
        <end position="185"/>
    </location>
</feature>
<feature type="compositionally biased region" description="Polar residues" evidence="1">
    <location>
        <begin position="237"/>
        <end position="250"/>
    </location>
</feature>
<evidence type="ECO:0000256" key="1">
    <source>
        <dbReference type="SAM" id="MobiDB-lite"/>
    </source>
</evidence>
<accession>A0A401GET2</accession>
<dbReference type="STRING" id="139825.A0A401GET2"/>
<keyword evidence="4" id="KW-1185">Reference proteome</keyword>
<dbReference type="Pfam" id="PF20411">
    <property type="entry name" value="DUF6697"/>
    <property type="match status" value="1"/>
</dbReference>
<dbReference type="Proteomes" id="UP000287166">
    <property type="component" value="Unassembled WGS sequence"/>
</dbReference>
<feature type="region of interest" description="Disordered" evidence="1">
    <location>
        <begin position="89"/>
        <end position="108"/>
    </location>
</feature>
<comment type="caution">
    <text evidence="3">The sequence shown here is derived from an EMBL/GenBank/DDBJ whole genome shotgun (WGS) entry which is preliminary data.</text>
</comment>
<evidence type="ECO:0000313" key="3">
    <source>
        <dbReference type="EMBL" id="GBE80651.1"/>
    </source>
</evidence>
<dbReference type="InterPro" id="IPR046520">
    <property type="entry name" value="DUF6697"/>
</dbReference>
<dbReference type="EMBL" id="BFAD01000003">
    <property type="protein sequence ID" value="GBE80651.1"/>
    <property type="molecule type" value="Genomic_DNA"/>
</dbReference>
<name>A0A401GET2_9APHY</name>